<name>A0A6J5MBZ8_9CAUD</name>
<organism evidence="1">
    <name type="scientific">uncultured Caudovirales phage</name>
    <dbReference type="NCBI Taxonomy" id="2100421"/>
    <lineage>
        <taxon>Viruses</taxon>
        <taxon>Duplodnaviria</taxon>
        <taxon>Heunggongvirae</taxon>
        <taxon>Uroviricota</taxon>
        <taxon>Caudoviricetes</taxon>
        <taxon>Peduoviridae</taxon>
        <taxon>Maltschvirus</taxon>
        <taxon>Maltschvirus maltsch</taxon>
    </lineage>
</organism>
<gene>
    <name evidence="1" type="ORF">UFOVP449_65</name>
</gene>
<reference evidence="1" key="1">
    <citation type="submission" date="2020-04" db="EMBL/GenBank/DDBJ databases">
        <authorList>
            <person name="Chiriac C."/>
            <person name="Salcher M."/>
            <person name="Ghai R."/>
            <person name="Kavagutti S V."/>
        </authorList>
    </citation>
    <scope>NUCLEOTIDE SEQUENCE</scope>
</reference>
<protein>
    <submittedName>
        <fullName evidence="1">Uncharacterized protein</fullName>
    </submittedName>
</protein>
<dbReference type="EMBL" id="LR796420">
    <property type="protein sequence ID" value="CAB4142650.1"/>
    <property type="molecule type" value="Genomic_DNA"/>
</dbReference>
<proteinExistence type="predicted"/>
<accession>A0A6J5MBZ8</accession>
<sequence length="182" mass="19128">MAWATFKSIMIPAMQNYTFGNSLENFAKQFTSAYDISIKTGKTTTTNIPLAVGNTSGMESMLINLLSSTKMSKTTSLLQTIGPAVIMYWSGAQLVLIPPIIPCPGALVNVTTVAAPVISPGVWNPIIVPPNNNPSTFINAFCTAATIHLTTVAGLHNCISNYPGVPVTPGPGVLPWTGYTAG</sequence>
<evidence type="ECO:0000313" key="1">
    <source>
        <dbReference type="EMBL" id="CAB4142650.1"/>
    </source>
</evidence>